<evidence type="ECO:0000313" key="1">
    <source>
        <dbReference type="EMBL" id="KAH6927677.1"/>
    </source>
</evidence>
<organism evidence="1 2">
    <name type="scientific">Hyalomma asiaticum</name>
    <name type="common">Tick</name>
    <dbReference type="NCBI Taxonomy" id="266040"/>
    <lineage>
        <taxon>Eukaryota</taxon>
        <taxon>Metazoa</taxon>
        <taxon>Ecdysozoa</taxon>
        <taxon>Arthropoda</taxon>
        <taxon>Chelicerata</taxon>
        <taxon>Arachnida</taxon>
        <taxon>Acari</taxon>
        <taxon>Parasitiformes</taxon>
        <taxon>Ixodida</taxon>
        <taxon>Ixodoidea</taxon>
        <taxon>Ixodidae</taxon>
        <taxon>Hyalomminae</taxon>
        <taxon>Hyalomma</taxon>
    </lineage>
</organism>
<gene>
    <name evidence="1" type="ORF">HPB50_006914</name>
</gene>
<dbReference type="Proteomes" id="UP000821845">
    <property type="component" value="Chromosome 6"/>
</dbReference>
<reference evidence="1" key="1">
    <citation type="submission" date="2020-05" db="EMBL/GenBank/DDBJ databases">
        <title>Large-scale comparative analyses of tick genomes elucidate their genetic diversity and vector capacities.</title>
        <authorList>
            <person name="Jia N."/>
            <person name="Wang J."/>
            <person name="Shi W."/>
            <person name="Du L."/>
            <person name="Sun Y."/>
            <person name="Zhan W."/>
            <person name="Jiang J."/>
            <person name="Wang Q."/>
            <person name="Zhang B."/>
            <person name="Ji P."/>
            <person name="Sakyi L.B."/>
            <person name="Cui X."/>
            <person name="Yuan T."/>
            <person name="Jiang B."/>
            <person name="Yang W."/>
            <person name="Lam T.T.-Y."/>
            <person name="Chang Q."/>
            <person name="Ding S."/>
            <person name="Wang X."/>
            <person name="Zhu J."/>
            <person name="Ruan X."/>
            <person name="Zhao L."/>
            <person name="Wei J."/>
            <person name="Que T."/>
            <person name="Du C."/>
            <person name="Cheng J."/>
            <person name="Dai P."/>
            <person name="Han X."/>
            <person name="Huang E."/>
            <person name="Gao Y."/>
            <person name="Liu J."/>
            <person name="Shao H."/>
            <person name="Ye R."/>
            <person name="Li L."/>
            <person name="Wei W."/>
            <person name="Wang X."/>
            <person name="Wang C."/>
            <person name="Yang T."/>
            <person name="Huo Q."/>
            <person name="Li W."/>
            <person name="Guo W."/>
            <person name="Chen H."/>
            <person name="Zhou L."/>
            <person name="Ni X."/>
            <person name="Tian J."/>
            <person name="Zhou Y."/>
            <person name="Sheng Y."/>
            <person name="Liu T."/>
            <person name="Pan Y."/>
            <person name="Xia L."/>
            <person name="Li J."/>
            <person name="Zhao F."/>
            <person name="Cao W."/>
        </authorList>
    </citation>
    <scope>NUCLEOTIDE SEQUENCE</scope>
    <source>
        <strain evidence="1">Hyas-2018</strain>
    </source>
</reference>
<evidence type="ECO:0000313" key="2">
    <source>
        <dbReference type="Proteomes" id="UP000821845"/>
    </source>
</evidence>
<name>A0ACB7RXQ0_HYAAI</name>
<keyword evidence="2" id="KW-1185">Reference proteome</keyword>
<dbReference type="EMBL" id="CM023486">
    <property type="protein sequence ID" value="KAH6927677.1"/>
    <property type="molecule type" value="Genomic_DNA"/>
</dbReference>
<proteinExistence type="predicted"/>
<protein>
    <submittedName>
        <fullName evidence="1">Uncharacterized protein</fullName>
    </submittedName>
</protein>
<comment type="caution">
    <text evidence="1">The sequence shown here is derived from an EMBL/GenBank/DDBJ whole genome shotgun (WGS) entry which is preliminary data.</text>
</comment>
<accession>A0ACB7RXQ0</accession>
<sequence length="81" mass="9092">MVTLTQERQQDARERLAAISQRVWARQTCIPGSDTASDFVGQMSEPKKLKEGPGRHFPEQSSGSLDLEKEPWCPFGAPVEY</sequence>